<dbReference type="GO" id="GO:0005524">
    <property type="term" value="F:ATP binding"/>
    <property type="evidence" value="ECO:0007669"/>
    <property type="project" value="UniProtKB-UniRule"/>
</dbReference>
<dbReference type="PANTHER" id="PTHR24056:SF546">
    <property type="entry name" value="CYCLIN-DEPENDENT KINASE 12"/>
    <property type="match status" value="1"/>
</dbReference>
<evidence type="ECO:0000256" key="5">
    <source>
        <dbReference type="ARBA" id="ARBA00022527"/>
    </source>
</evidence>
<evidence type="ECO:0000256" key="17">
    <source>
        <dbReference type="SAM" id="MobiDB-lite"/>
    </source>
</evidence>
<feature type="compositionally biased region" description="Basic residues" evidence="17">
    <location>
        <begin position="84"/>
        <end position="112"/>
    </location>
</feature>
<evidence type="ECO:0000256" key="14">
    <source>
        <dbReference type="ARBA" id="ARBA00048367"/>
    </source>
</evidence>
<evidence type="ECO:0000256" key="16">
    <source>
        <dbReference type="PROSITE-ProRule" id="PRU10141"/>
    </source>
</evidence>
<dbReference type="Gene3D" id="3.30.200.20">
    <property type="entry name" value="Phosphorylase Kinase, domain 1"/>
    <property type="match status" value="1"/>
</dbReference>
<feature type="region of interest" description="Disordered" evidence="17">
    <location>
        <begin position="815"/>
        <end position="857"/>
    </location>
</feature>
<name>A0A0K2UIR5_LEPSM</name>
<proteinExistence type="inferred from homology"/>
<dbReference type="PROSITE" id="PS00107">
    <property type="entry name" value="PROTEIN_KINASE_ATP"/>
    <property type="match status" value="1"/>
</dbReference>
<evidence type="ECO:0000256" key="13">
    <source>
        <dbReference type="ARBA" id="ARBA00047811"/>
    </source>
</evidence>
<dbReference type="EMBL" id="HACA01020564">
    <property type="protein sequence ID" value="CDW37925.1"/>
    <property type="molecule type" value="Transcribed_RNA"/>
</dbReference>
<dbReference type="GO" id="GO:0008353">
    <property type="term" value="F:RNA polymerase II CTD heptapeptide repeat kinase activity"/>
    <property type="evidence" value="ECO:0007669"/>
    <property type="project" value="UniProtKB-EC"/>
</dbReference>
<dbReference type="GO" id="GO:0004693">
    <property type="term" value="F:cyclin-dependent protein serine/threonine kinase activity"/>
    <property type="evidence" value="ECO:0007669"/>
    <property type="project" value="UniProtKB-EC"/>
</dbReference>
<evidence type="ECO:0000256" key="9">
    <source>
        <dbReference type="ARBA" id="ARBA00022840"/>
    </source>
</evidence>
<dbReference type="PANTHER" id="PTHR24056">
    <property type="entry name" value="CELL DIVISION PROTEIN KINASE"/>
    <property type="match status" value="1"/>
</dbReference>
<evidence type="ECO:0000256" key="7">
    <source>
        <dbReference type="ARBA" id="ARBA00022741"/>
    </source>
</evidence>
<feature type="domain" description="Protein kinase" evidence="18">
    <location>
        <begin position="484"/>
        <end position="788"/>
    </location>
</feature>
<evidence type="ECO:0000256" key="4">
    <source>
        <dbReference type="ARBA" id="ARBA00012425"/>
    </source>
</evidence>
<evidence type="ECO:0000313" key="19">
    <source>
        <dbReference type="EMBL" id="CDW37925.1"/>
    </source>
</evidence>
<evidence type="ECO:0000256" key="3">
    <source>
        <dbReference type="ARBA" id="ARBA00012409"/>
    </source>
</evidence>
<dbReference type="EMBL" id="HACA01020565">
    <property type="protein sequence ID" value="CDW37926.1"/>
    <property type="molecule type" value="Transcribed_RNA"/>
</dbReference>
<dbReference type="SMART" id="SM00220">
    <property type="entry name" value="S_TKc"/>
    <property type="match status" value="1"/>
</dbReference>
<organism evidence="19">
    <name type="scientific">Lepeophtheirus salmonis</name>
    <name type="common">Salmon louse</name>
    <name type="synonym">Caligus salmonis</name>
    <dbReference type="NCBI Taxonomy" id="72036"/>
    <lineage>
        <taxon>Eukaryota</taxon>
        <taxon>Metazoa</taxon>
        <taxon>Ecdysozoa</taxon>
        <taxon>Arthropoda</taxon>
        <taxon>Crustacea</taxon>
        <taxon>Multicrustacea</taxon>
        <taxon>Hexanauplia</taxon>
        <taxon>Copepoda</taxon>
        <taxon>Siphonostomatoida</taxon>
        <taxon>Caligidae</taxon>
        <taxon>Lepeophtheirus</taxon>
    </lineage>
</organism>
<dbReference type="EC" id="2.7.11.23" evidence="3"/>
<dbReference type="OrthoDB" id="28397at2759"/>
<dbReference type="AlphaFoldDB" id="A0A0K2UIR5"/>
<dbReference type="EC" id="2.7.11.22" evidence="4"/>
<evidence type="ECO:0000256" key="10">
    <source>
        <dbReference type="ARBA" id="ARBA00023242"/>
    </source>
</evidence>
<dbReference type="PROSITE" id="PS00108">
    <property type="entry name" value="PROTEIN_KINASE_ST"/>
    <property type="match status" value="1"/>
</dbReference>
<feature type="compositionally biased region" description="Low complexity" evidence="17">
    <location>
        <begin position="232"/>
        <end position="243"/>
    </location>
</feature>
<reference evidence="19" key="1">
    <citation type="submission" date="2014-05" db="EMBL/GenBank/DDBJ databases">
        <authorList>
            <person name="Chronopoulou M."/>
        </authorList>
    </citation>
    <scope>NUCLEOTIDE SEQUENCE</scope>
    <source>
        <tissue evidence="19">Whole organism</tissue>
    </source>
</reference>
<dbReference type="FunFam" id="1.10.510.10:FF:000415">
    <property type="entry name" value="CMGC/CDK/CRK7 protein kinase, variant"/>
    <property type="match status" value="1"/>
</dbReference>
<comment type="similarity">
    <text evidence="2">Belongs to the protein kinase superfamily. CMGC Ser/Thr protein kinase family. CDC2/CDKX subfamily.</text>
</comment>
<feature type="compositionally biased region" description="Polar residues" evidence="17">
    <location>
        <begin position="62"/>
        <end position="82"/>
    </location>
</feature>
<feature type="region of interest" description="Disordered" evidence="17">
    <location>
        <begin position="1"/>
        <end position="281"/>
    </location>
</feature>
<dbReference type="InterPro" id="IPR017441">
    <property type="entry name" value="Protein_kinase_ATP_BS"/>
</dbReference>
<dbReference type="FunFam" id="3.30.200.20:FF:000074">
    <property type="entry name" value="cyclin-dependent kinase 12 isoform X2"/>
    <property type="match status" value="1"/>
</dbReference>
<feature type="compositionally biased region" description="Basic and acidic residues" evidence="17">
    <location>
        <begin position="7"/>
        <end position="27"/>
    </location>
</feature>
<feature type="compositionally biased region" description="Basic and acidic residues" evidence="17">
    <location>
        <begin position="150"/>
        <end position="159"/>
    </location>
</feature>
<dbReference type="GO" id="GO:0030332">
    <property type="term" value="F:cyclin binding"/>
    <property type="evidence" value="ECO:0007669"/>
    <property type="project" value="TreeGrafter"/>
</dbReference>
<accession>A0A0K2UIR5</accession>
<dbReference type="InterPro" id="IPR050108">
    <property type="entry name" value="CDK"/>
</dbReference>
<feature type="compositionally biased region" description="Basic and acidic residues" evidence="17">
    <location>
        <begin position="39"/>
        <end position="54"/>
    </location>
</feature>
<dbReference type="InterPro" id="IPR011009">
    <property type="entry name" value="Kinase-like_dom_sf"/>
</dbReference>
<dbReference type="InterPro" id="IPR008271">
    <property type="entry name" value="Ser/Thr_kinase_AS"/>
</dbReference>
<feature type="compositionally biased region" description="Basic and acidic residues" evidence="17">
    <location>
        <begin position="214"/>
        <end position="231"/>
    </location>
</feature>
<evidence type="ECO:0000256" key="2">
    <source>
        <dbReference type="ARBA" id="ARBA00006485"/>
    </source>
</evidence>
<evidence type="ECO:0000256" key="11">
    <source>
        <dbReference type="ARBA" id="ARBA00040213"/>
    </source>
</evidence>
<evidence type="ECO:0000256" key="8">
    <source>
        <dbReference type="ARBA" id="ARBA00022777"/>
    </source>
</evidence>
<feature type="compositionally biased region" description="Low complexity" evidence="17">
    <location>
        <begin position="175"/>
        <end position="188"/>
    </location>
</feature>
<protein>
    <recommendedName>
        <fullName evidence="11">Cyclin-dependent kinase 12</fullName>
        <ecNumber evidence="4">2.7.11.22</ecNumber>
        <ecNumber evidence="3">2.7.11.23</ecNumber>
    </recommendedName>
    <alternativeName>
        <fullName evidence="12">Cell division protein kinase 12</fullName>
    </alternativeName>
</protein>
<dbReference type="GO" id="GO:0032968">
    <property type="term" value="P:positive regulation of transcription elongation by RNA polymerase II"/>
    <property type="evidence" value="ECO:0007669"/>
    <property type="project" value="TreeGrafter"/>
</dbReference>
<dbReference type="Gene3D" id="1.10.510.10">
    <property type="entry name" value="Transferase(Phosphotransferase) domain 1"/>
    <property type="match status" value="1"/>
</dbReference>
<sequence>MDNSIDYNERKTSKKVRESKKLSRYEEPSSSSSRRNRKRSYDLSFNEKYDRTPTGDDFLCLNTDTVSPTSLTDTNSLPSAMSPSKHHKESRHHHSKSKKSKKKKEKHKKKRRSEAPLLIPGSPVSSDSEFLNQKRLTSSASTSPPRKLSRRESSSSEKTSHRRQRGPRTPPNPPSISLSPKHSSSSSTSKRRRDDDSPKSSHHRRSRSRHKRREEKSEDSSRKLKNSRDKNSSYSNRSPIRSPSRSRKSRRSSSSPRSKNRRRSRSSRKKSESAADNVQGTTLFGEMLKKKELRDKIKRMQNMKKESSYMSFSSNNYHPPYESRVASALSPPPRSAPKVYNLTLPNYIPTLNNMPNNTYQNIAFEERRTIPLPLTLNNITTQHMNEPTVNDITNIDLPPQNKVKAPNSSYLSSTSINVPLPSNKRHSKLLSMPMPPAGSDDDFAENVDTTKMKKKKVPKVIGKKPPTLMCEDGTDWGERSVDLYEIVDKVGEGSYGEVFKAVMKPEALKNSKIDPDKVYALKKVRLEHEKEGFPITAVREINILRQLRHNNIIQLLEIVTDKESAMNYFNRDKGSFFLVFEFMDHDLVGLLDSGFVEFSEEIIGSIMKQLLDGLSYCHSRNFLHRDIKCSNILINNRGEVKLADFGLARLYSAEDNQRPYTNRVITLWYRPPELLLGEECYGPAVDVWSCGCILGELFNRKPLFPANEELLQLMNISKLCGTPAPSVWPNVANLPRFSSFKPKKIYKRRLREEFSIIPKSALDLLDSMLTLDPSKRVTSAEALKGEWLKKVDLSKLPPPNLPKYQDCHELWSKKRRKRLKEQSQVKVPQAQLQQQQQQQSSSNPPNSSSNSAPNSEN</sequence>
<evidence type="ECO:0000256" key="15">
    <source>
        <dbReference type="ARBA" id="ARBA00049280"/>
    </source>
</evidence>
<keyword evidence="6" id="KW-0808">Transferase</keyword>
<comment type="catalytic activity">
    <reaction evidence="15">
        <text>[DNA-directed RNA polymerase] + ATP = phospho-[DNA-directed RNA polymerase] + ADP + H(+)</text>
        <dbReference type="Rhea" id="RHEA:10216"/>
        <dbReference type="Rhea" id="RHEA-COMP:11321"/>
        <dbReference type="Rhea" id="RHEA-COMP:11322"/>
        <dbReference type="ChEBI" id="CHEBI:15378"/>
        <dbReference type="ChEBI" id="CHEBI:30616"/>
        <dbReference type="ChEBI" id="CHEBI:43176"/>
        <dbReference type="ChEBI" id="CHEBI:68546"/>
        <dbReference type="ChEBI" id="CHEBI:456216"/>
        <dbReference type="EC" id="2.7.11.23"/>
    </reaction>
</comment>
<keyword evidence="10" id="KW-0539">Nucleus</keyword>
<keyword evidence="7 16" id="KW-0547">Nucleotide-binding</keyword>
<keyword evidence="8" id="KW-0418">Kinase</keyword>
<comment type="catalytic activity">
    <reaction evidence="13">
        <text>L-threonyl-[protein] + ATP = O-phospho-L-threonyl-[protein] + ADP + H(+)</text>
        <dbReference type="Rhea" id="RHEA:46608"/>
        <dbReference type="Rhea" id="RHEA-COMP:11060"/>
        <dbReference type="Rhea" id="RHEA-COMP:11605"/>
        <dbReference type="ChEBI" id="CHEBI:15378"/>
        <dbReference type="ChEBI" id="CHEBI:30013"/>
        <dbReference type="ChEBI" id="CHEBI:30616"/>
        <dbReference type="ChEBI" id="CHEBI:61977"/>
        <dbReference type="ChEBI" id="CHEBI:456216"/>
        <dbReference type="EC" id="2.7.11.22"/>
    </reaction>
</comment>
<evidence type="ECO:0000256" key="12">
    <source>
        <dbReference type="ARBA" id="ARBA00041920"/>
    </source>
</evidence>
<dbReference type="GO" id="GO:0008024">
    <property type="term" value="C:cyclin/CDK positive transcription elongation factor complex"/>
    <property type="evidence" value="ECO:0007669"/>
    <property type="project" value="TreeGrafter"/>
</dbReference>
<evidence type="ECO:0000256" key="1">
    <source>
        <dbReference type="ARBA" id="ARBA00004123"/>
    </source>
</evidence>
<feature type="compositionally biased region" description="Low complexity" evidence="17">
    <location>
        <begin position="822"/>
        <end position="857"/>
    </location>
</feature>
<evidence type="ECO:0000259" key="18">
    <source>
        <dbReference type="PROSITE" id="PS50011"/>
    </source>
</evidence>
<dbReference type="PROSITE" id="PS50011">
    <property type="entry name" value="PROTEIN_KINASE_DOM"/>
    <property type="match status" value="1"/>
</dbReference>
<comment type="catalytic activity">
    <reaction evidence="14">
        <text>L-seryl-[protein] + ATP = O-phospho-L-seryl-[protein] + ADP + H(+)</text>
        <dbReference type="Rhea" id="RHEA:17989"/>
        <dbReference type="Rhea" id="RHEA-COMP:9863"/>
        <dbReference type="Rhea" id="RHEA-COMP:11604"/>
        <dbReference type="ChEBI" id="CHEBI:15378"/>
        <dbReference type="ChEBI" id="CHEBI:29999"/>
        <dbReference type="ChEBI" id="CHEBI:30616"/>
        <dbReference type="ChEBI" id="CHEBI:83421"/>
        <dbReference type="ChEBI" id="CHEBI:456216"/>
        <dbReference type="EC" id="2.7.11.22"/>
    </reaction>
</comment>
<feature type="compositionally biased region" description="Basic residues" evidence="17">
    <location>
        <begin position="258"/>
        <end position="268"/>
    </location>
</feature>
<dbReference type="InterPro" id="IPR000719">
    <property type="entry name" value="Prot_kinase_dom"/>
</dbReference>
<feature type="binding site" evidence="16">
    <location>
        <position position="522"/>
    </location>
    <ligand>
        <name>ATP</name>
        <dbReference type="ChEBI" id="CHEBI:30616"/>
    </ligand>
</feature>
<feature type="compositionally biased region" description="Polar residues" evidence="17">
    <location>
        <begin position="123"/>
        <end position="142"/>
    </location>
</feature>
<feature type="compositionally biased region" description="Basic residues" evidence="17">
    <location>
        <begin position="200"/>
        <end position="213"/>
    </location>
</feature>
<keyword evidence="5" id="KW-0723">Serine/threonine-protein kinase</keyword>
<dbReference type="Pfam" id="PF00069">
    <property type="entry name" value="Pkinase"/>
    <property type="match status" value="1"/>
</dbReference>
<dbReference type="SUPFAM" id="SSF56112">
    <property type="entry name" value="Protein kinase-like (PK-like)"/>
    <property type="match status" value="1"/>
</dbReference>
<evidence type="ECO:0000256" key="6">
    <source>
        <dbReference type="ARBA" id="ARBA00022679"/>
    </source>
</evidence>
<comment type="subcellular location">
    <subcellularLocation>
        <location evidence="1">Nucleus</location>
    </subcellularLocation>
</comment>
<keyword evidence="9 16" id="KW-0067">ATP-binding</keyword>